<keyword evidence="1" id="KW-0472">Membrane</keyword>
<feature type="transmembrane region" description="Helical" evidence="1">
    <location>
        <begin position="12"/>
        <end position="30"/>
    </location>
</feature>
<sequence length="32" mass="3668">MNESENYRGCGCFLDVIMILVIILLIKLIARL</sequence>
<evidence type="ECO:0000313" key="2">
    <source>
        <dbReference type="EMBL" id="DAF48815.1"/>
    </source>
</evidence>
<keyword evidence="1" id="KW-1133">Transmembrane helix</keyword>
<organism evidence="2">
    <name type="scientific">Myoviridae sp. ctfWc3</name>
    <dbReference type="NCBI Taxonomy" id="2827697"/>
    <lineage>
        <taxon>Viruses</taxon>
        <taxon>Duplodnaviria</taxon>
        <taxon>Heunggongvirae</taxon>
        <taxon>Uroviricota</taxon>
        <taxon>Caudoviricetes</taxon>
    </lineage>
</organism>
<keyword evidence="1" id="KW-0812">Transmembrane</keyword>
<dbReference type="EMBL" id="BK032574">
    <property type="protein sequence ID" value="DAF48815.1"/>
    <property type="molecule type" value="Genomic_DNA"/>
</dbReference>
<reference evidence="2" key="1">
    <citation type="journal article" date="2021" name="Proc. Natl. Acad. Sci. U.S.A.">
        <title>A Catalog of Tens of Thousands of Viruses from Human Metagenomes Reveals Hidden Associations with Chronic Diseases.</title>
        <authorList>
            <person name="Tisza M.J."/>
            <person name="Buck C.B."/>
        </authorList>
    </citation>
    <scope>NUCLEOTIDE SEQUENCE</scope>
    <source>
        <strain evidence="2">CtfWc3</strain>
    </source>
</reference>
<protein>
    <submittedName>
        <fullName evidence="2">Uncharacterized protein</fullName>
    </submittedName>
</protein>
<proteinExistence type="predicted"/>
<evidence type="ECO:0000256" key="1">
    <source>
        <dbReference type="SAM" id="Phobius"/>
    </source>
</evidence>
<accession>A0A8S5SDP8</accession>
<name>A0A8S5SDP8_9CAUD</name>